<dbReference type="Proteomes" id="UP000194141">
    <property type="component" value="Unassembled WGS sequence"/>
</dbReference>
<reference evidence="2 3" key="1">
    <citation type="journal article" date="2017" name="Front. Microbiol.">
        <title>Genome Sequence of Desulfurella amilsii Strain TR1 and Comparative Genomics of Desulfurellaceae Family.</title>
        <authorList>
            <person name="Florentino A.P."/>
            <person name="Stams A.J."/>
            <person name="Sanchez-Andrea I."/>
        </authorList>
    </citation>
    <scope>NUCLEOTIDE SEQUENCE [LARGE SCALE GENOMIC DNA]</scope>
    <source>
        <strain evidence="2 3">TR1</strain>
    </source>
</reference>
<dbReference type="SUPFAM" id="SSF53335">
    <property type="entry name" value="S-adenosyl-L-methionine-dependent methyltransferases"/>
    <property type="match status" value="1"/>
</dbReference>
<dbReference type="InterPro" id="IPR029063">
    <property type="entry name" value="SAM-dependent_MTases_sf"/>
</dbReference>
<feature type="domain" description="Methyltransferase type 11" evidence="1">
    <location>
        <begin position="38"/>
        <end position="135"/>
    </location>
</feature>
<dbReference type="InterPro" id="IPR013216">
    <property type="entry name" value="Methyltransf_11"/>
</dbReference>
<evidence type="ECO:0000313" key="3">
    <source>
        <dbReference type="Proteomes" id="UP000194141"/>
    </source>
</evidence>
<evidence type="ECO:0000313" key="2">
    <source>
        <dbReference type="EMBL" id="OSS41518.1"/>
    </source>
</evidence>
<accession>A0A1X4XVI2</accession>
<dbReference type="Pfam" id="PF08241">
    <property type="entry name" value="Methyltransf_11"/>
    <property type="match status" value="1"/>
</dbReference>
<protein>
    <submittedName>
        <fullName evidence="2">Methyltransferase, UbiE/COQ5 family</fullName>
    </submittedName>
</protein>
<evidence type="ECO:0000259" key="1">
    <source>
        <dbReference type="Pfam" id="PF08241"/>
    </source>
</evidence>
<sequence length="203" mass="23429">MSKYEGFIDVAENIFKDIYPQIAKNITAFYKKQSGTVVEIGCGSAILSRSFYNFGNYRIFALDLEFDMIFSAKKFIEKENKSTIFPIVANVGAIPFKSDFADLVISRGSVFFWEDKVQAFKEIYRILKKSGITYIGGGFGNKDLKEKIHKVMSEKNPNWQNQVQERLRQTNPQTIKNILQKSNIETYKIINDETGFWIIITKE</sequence>
<keyword evidence="2" id="KW-0489">Methyltransferase</keyword>
<dbReference type="EMBL" id="MDSU01000018">
    <property type="protein sequence ID" value="OSS41518.1"/>
    <property type="molecule type" value="Genomic_DNA"/>
</dbReference>
<dbReference type="GO" id="GO:0008757">
    <property type="term" value="F:S-adenosylmethionine-dependent methyltransferase activity"/>
    <property type="evidence" value="ECO:0007669"/>
    <property type="project" value="InterPro"/>
</dbReference>
<keyword evidence="2" id="KW-0808">Transferase</keyword>
<gene>
    <name evidence="2" type="ORF">DESAMIL20_1071</name>
</gene>
<dbReference type="AlphaFoldDB" id="A0A1X4XVI2"/>
<name>A0A1X4XVI2_9BACT</name>
<comment type="caution">
    <text evidence="2">The sequence shown here is derived from an EMBL/GenBank/DDBJ whole genome shotgun (WGS) entry which is preliminary data.</text>
</comment>
<organism evidence="2 3">
    <name type="scientific">Desulfurella amilsii</name>
    <dbReference type="NCBI Taxonomy" id="1562698"/>
    <lineage>
        <taxon>Bacteria</taxon>
        <taxon>Pseudomonadati</taxon>
        <taxon>Campylobacterota</taxon>
        <taxon>Desulfurellia</taxon>
        <taxon>Desulfurellales</taxon>
        <taxon>Desulfurellaceae</taxon>
        <taxon>Desulfurella</taxon>
    </lineage>
</organism>
<keyword evidence="3" id="KW-1185">Reference proteome</keyword>
<dbReference type="STRING" id="1562698.DESAMIL20_1071"/>
<dbReference type="CDD" id="cd02440">
    <property type="entry name" value="AdoMet_MTases"/>
    <property type="match status" value="1"/>
</dbReference>
<dbReference type="Gene3D" id="3.40.50.150">
    <property type="entry name" value="Vaccinia Virus protein VP39"/>
    <property type="match status" value="1"/>
</dbReference>
<dbReference type="GO" id="GO:0032259">
    <property type="term" value="P:methylation"/>
    <property type="evidence" value="ECO:0007669"/>
    <property type="project" value="UniProtKB-KW"/>
</dbReference>
<proteinExistence type="predicted"/>
<dbReference type="RefSeq" id="WP_086033772.1">
    <property type="nucleotide sequence ID" value="NZ_MDSU01000018.1"/>
</dbReference>
<dbReference type="OrthoDB" id="9772751at2"/>